<keyword evidence="3" id="KW-0808">Transferase</keyword>
<reference evidence="4" key="1">
    <citation type="journal article" date="2019" name="Int. J. Syst. Evol. Microbiol.">
        <title>The Global Catalogue of Microorganisms (GCM) 10K type strain sequencing project: providing services to taxonomists for standard genome sequencing and annotation.</title>
        <authorList>
            <consortium name="The Broad Institute Genomics Platform"/>
            <consortium name="The Broad Institute Genome Sequencing Center for Infectious Disease"/>
            <person name="Wu L."/>
            <person name="Ma J."/>
        </authorList>
    </citation>
    <scope>NUCLEOTIDE SEQUENCE [LARGE SCALE GENOMIC DNA]</scope>
    <source>
        <strain evidence="4">CGMCC 4.7237</strain>
    </source>
</reference>
<proteinExistence type="predicted"/>
<dbReference type="GO" id="GO:0008168">
    <property type="term" value="F:methyltransferase activity"/>
    <property type="evidence" value="ECO:0007669"/>
    <property type="project" value="UniProtKB-KW"/>
</dbReference>
<feature type="domain" description="Methyltransferase" evidence="1">
    <location>
        <begin position="58"/>
        <end position="155"/>
    </location>
</feature>
<gene>
    <name evidence="3" type="ORF">ACFO3J_17425</name>
</gene>
<dbReference type="PROSITE" id="PS51678">
    <property type="entry name" value="SAM_MT_PRMT"/>
    <property type="match status" value="1"/>
</dbReference>
<dbReference type="Proteomes" id="UP001595765">
    <property type="component" value="Unassembled WGS sequence"/>
</dbReference>
<dbReference type="RefSeq" id="WP_386430353.1">
    <property type="nucleotide sequence ID" value="NZ_JBHSBB010000012.1"/>
</dbReference>
<dbReference type="PANTHER" id="PTHR11006">
    <property type="entry name" value="PROTEIN ARGININE N-METHYLTRANSFERASE"/>
    <property type="match status" value="1"/>
</dbReference>
<dbReference type="Pfam" id="PF13649">
    <property type="entry name" value="Methyltransf_25"/>
    <property type="match status" value="1"/>
</dbReference>
<dbReference type="PANTHER" id="PTHR11006:SF4">
    <property type="entry name" value="PROTEIN ARGININE N-METHYLTRANSFERASE 7"/>
    <property type="match status" value="1"/>
</dbReference>
<dbReference type="GO" id="GO:0032259">
    <property type="term" value="P:methylation"/>
    <property type="evidence" value="ECO:0007669"/>
    <property type="project" value="UniProtKB-KW"/>
</dbReference>
<comment type="caution">
    <text evidence="3">The sequence shown here is derived from an EMBL/GenBank/DDBJ whole genome shotgun (WGS) entry which is preliminary data.</text>
</comment>
<keyword evidence="3" id="KW-0489">Methyltransferase</keyword>
<dbReference type="Pfam" id="PF17286">
    <property type="entry name" value="PRMT5_C"/>
    <property type="match status" value="1"/>
</dbReference>
<dbReference type="Gene3D" id="2.70.160.11">
    <property type="entry name" value="Hnrnp arginine n-methyltransferase1"/>
    <property type="match status" value="1"/>
</dbReference>
<dbReference type="SUPFAM" id="SSF53335">
    <property type="entry name" value="S-adenosyl-L-methionine-dependent methyltransferases"/>
    <property type="match status" value="1"/>
</dbReference>
<dbReference type="Gene3D" id="3.40.50.150">
    <property type="entry name" value="Vaccinia Virus protein VP39"/>
    <property type="match status" value="1"/>
</dbReference>
<keyword evidence="4" id="KW-1185">Reference proteome</keyword>
<accession>A0ABV8HMN6</accession>
<feature type="domain" description="PRMT5 oligomerisation" evidence="2">
    <location>
        <begin position="163"/>
        <end position="315"/>
    </location>
</feature>
<evidence type="ECO:0000313" key="3">
    <source>
        <dbReference type="EMBL" id="MFC4033258.1"/>
    </source>
</evidence>
<name>A0ABV8HMN6_9ACTN</name>
<protein>
    <submittedName>
        <fullName evidence="3">Methyltransferase domain-containing protein</fullName>
    </submittedName>
</protein>
<dbReference type="InterPro" id="IPR025799">
    <property type="entry name" value="Arg_MeTrfase"/>
</dbReference>
<dbReference type="EMBL" id="JBHSBB010000012">
    <property type="protein sequence ID" value="MFC4033258.1"/>
    <property type="molecule type" value="Genomic_DNA"/>
</dbReference>
<evidence type="ECO:0000259" key="1">
    <source>
        <dbReference type="Pfam" id="PF13649"/>
    </source>
</evidence>
<evidence type="ECO:0000313" key="4">
    <source>
        <dbReference type="Proteomes" id="UP001595765"/>
    </source>
</evidence>
<dbReference type="CDD" id="cd02440">
    <property type="entry name" value="AdoMet_MTases"/>
    <property type="match status" value="1"/>
</dbReference>
<dbReference type="InterPro" id="IPR035248">
    <property type="entry name" value="PRMT5_C"/>
</dbReference>
<sequence>MNQAGATRAYTREQVWLPASEGLLDWGEDFHDLMLGDELRMKAFHAAVREAVQPGSVVLDLGTGTGILAQWALEAGAARVYGIDLNEAVLDTARRRIAAAGHADRFHPLAGLSFDLELPERVDLVISEIMGNLADNENFGAILADAGRRFLAEGGAMLPSRVESYLVPVSAPHAHAQIRDGAPHDAGGRERFAGLLRGRGAPSPFDLYYDAVLPLSGYLAAPRVARVYDFGQLSGEGDGNYRVPLVWTARRDDVLTGFKGYFTATLSPTVALDISADDIEGRTTSDSWKHCYLPVRDPVPVHRGDRVALLFSRTAPDPADGAFRQVYRWQGRVVSSTGTVTGRFDHSTG</sequence>
<dbReference type="InterPro" id="IPR041698">
    <property type="entry name" value="Methyltransf_25"/>
</dbReference>
<dbReference type="InterPro" id="IPR029063">
    <property type="entry name" value="SAM-dependent_MTases_sf"/>
</dbReference>
<organism evidence="3 4">
    <name type="scientific">Streptomyces polygonati</name>
    <dbReference type="NCBI Taxonomy" id="1617087"/>
    <lineage>
        <taxon>Bacteria</taxon>
        <taxon>Bacillati</taxon>
        <taxon>Actinomycetota</taxon>
        <taxon>Actinomycetes</taxon>
        <taxon>Kitasatosporales</taxon>
        <taxon>Streptomycetaceae</taxon>
        <taxon>Streptomyces</taxon>
    </lineage>
</organism>
<evidence type="ECO:0000259" key="2">
    <source>
        <dbReference type="Pfam" id="PF17286"/>
    </source>
</evidence>